<reference evidence="1" key="1">
    <citation type="submission" date="2021-06" db="EMBL/GenBank/DDBJ databases">
        <authorList>
            <person name="Kallberg Y."/>
            <person name="Tangrot J."/>
            <person name="Rosling A."/>
        </authorList>
    </citation>
    <scope>NUCLEOTIDE SEQUENCE</scope>
    <source>
        <strain evidence="1">IA702</strain>
    </source>
</reference>
<evidence type="ECO:0000313" key="1">
    <source>
        <dbReference type="EMBL" id="CAG8500398.1"/>
    </source>
</evidence>
<evidence type="ECO:0000313" key="2">
    <source>
        <dbReference type="Proteomes" id="UP000789572"/>
    </source>
</evidence>
<gene>
    <name evidence="1" type="ORF">POCULU_LOCUS2541</name>
</gene>
<dbReference type="EMBL" id="CAJVPJ010000241">
    <property type="protein sequence ID" value="CAG8500398.1"/>
    <property type="molecule type" value="Genomic_DNA"/>
</dbReference>
<proteinExistence type="predicted"/>
<dbReference type="Proteomes" id="UP000789572">
    <property type="component" value="Unassembled WGS sequence"/>
</dbReference>
<name>A0A9N8ZMC7_9GLOM</name>
<sequence length="104" mass="12251">MPRICEEWKLTVSEFLRIVWCHNISEDRRRMRSWAITISVNDRRIIDGVILNGCAGRRYTINCKVPKSDTDSKQDDGMWQRRQQTLPQSTACRTDIRIIIVTID</sequence>
<comment type="caution">
    <text evidence="1">The sequence shown here is derived from an EMBL/GenBank/DDBJ whole genome shotgun (WGS) entry which is preliminary data.</text>
</comment>
<keyword evidence="2" id="KW-1185">Reference proteome</keyword>
<dbReference type="AlphaFoldDB" id="A0A9N8ZMC7"/>
<organism evidence="1 2">
    <name type="scientific">Paraglomus occultum</name>
    <dbReference type="NCBI Taxonomy" id="144539"/>
    <lineage>
        <taxon>Eukaryota</taxon>
        <taxon>Fungi</taxon>
        <taxon>Fungi incertae sedis</taxon>
        <taxon>Mucoromycota</taxon>
        <taxon>Glomeromycotina</taxon>
        <taxon>Glomeromycetes</taxon>
        <taxon>Paraglomerales</taxon>
        <taxon>Paraglomeraceae</taxon>
        <taxon>Paraglomus</taxon>
    </lineage>
</organism>
<protein>
    <submittedName>
        <fullName evidence="1">821_t:CDS:1</fullName>
    </submittedName>
</protein>
<accession>A0A9N8ZMC7</accession>